<dbReference type="Proteomes" id="UP000008522">
    <property type="component" value="Chromosome"/>
</dbReference>
<dbReference type="Gene3D" id="3.80.10.10">
    <property type="entry name" value="Ribonuclease Inhibitor"/>
    <property type="match status" value="1"/>
</dbReference>
<gene>
    <name evidence="1" type="ordered locus">Bint_0747</name>
</gene>
<name>G0EKR8_BRAIP</name>
<dbReference type="EMBL" id="CP002874">
    <property type="protein sequence ID" value="AEM21376.1"/>
    <property type="molecule type" value="Genomic_DNA"/>
</dbReference>
<evidence type="ECO:0000313" key="2">
    <source>
        <dbReference type="Proteomes" id="UP000008522"/>
    </source>
</evidence>
<dbReference type="InterPro" id="IPR032675">
    <property type="entry name" value="LRR_dom_sf"/>
</dbReference>
<dbReference type="eggNOG" id="COG4886">
    <property type="taxonomic scope" value="Bacteria"/>
</dbReference>
<dbReference type="RefSeq" id="WP_014487216.1">
    <property type="nucleotide sequence ID" value="NC_017243.1"/>
</dbReference>
<evidence type="ECO:0000313" key="1">
    <source>
        <dbReference type="EMBL" id="AEM21376.1"/>
    </source>
</evidence>
<sequence length="192" mass="21268">MVLNEASKISAENIIVDISDVNFQNEAIPASMFTGNPDNKITILNFVFPENKIKTIKTFAFHGLHNNLKELTIPDSVITIGDRSFQLNYVLEKLTLGNNVQTIEEDAFLYSTALTELTIPASVKTIQDHAFGSSPNLSKVIYLGTSPNSINFGKDIFTSTKLTTLIVPNAENINDSAWDTFLGHNFTDVRKQ</sequence>
<protein>
    <submittedName>
        <fullName evidence="1">Uncharacterized protein</fullName>
    </submittedName>
</protein>
<keyword evidence="2" id="KW-1185">Reference proteome</keyword>
<dbReference type="OrthoDB" id="307364at2"/>
<proteinExistence type="predicted"/>
<dbReference type="PATRIC" id="fig|1045858.4.peg.748"/>
<organism evidence="1 2">
    <name type="scientific">Brachyspira intermedia (strain ATCC 51140 / PWS/A)</name>
    <name type="common">Serpulina intermedia</name>
    <dbReference type="NCBI Taxonomy" id="1045858"/>
    <lineage>
        <taxon>Bacteria</taxon>
        <taxon>Pseudomonadati</taxon>
        <taxon>Spirochaetota</taxon>
        <taxon>Spirochaetia</taxon>
        <taxon>Brachyspirales</taxon>
        <taxon>Brachyspiraceae</taxon>
        <taxon>Brachyspira</taxon>
    </lineage>
</organism>
<dbReference type="Pfam" id="PF13306">
    <property type="entry name" value="LRR_5"/>
    <property type="match status" value="1"/>
</dbReference>
<reference evidence="1 2" key="1">
    <citation type="journal article" date="2011" name="BMC Genomics">
        <title>Complete genome sequence of Brachyspira intermedia reveals unique genomic features in Brachyspira species and phage-mediated horizontal gene transfer.</title>
        <authorList>
            <person name="Hafstrom T."/>
            <person name="Jansson D.S."/>
            <person name="Segerman B."/>
        </authorList>
    </citation>
    <scope>NUCLEOTIDE SEQUENCE [LARGE SCALE GENOMIC DNA]</scope>
    <source>
        <strain evidence="2">ATCC 51140 / PWS/A</strain>
    </source>
</reference>
<accession>G0EKR8</accession>
<dbReference type="HOGENOM" id="CLU_069547_0_0_12"/>
<dbReference type="AlphaFoldDB" id="G0EKR8"/>
<dbReference type="InterPro" id="IPR026906">
    <property type="entry name" value="LRR_5"/>
</dbReference>
<dbReference type="KEGG" id="bip:Bint_0747"/>
<dbReference type="GeneID" id="44969303"/>
<dbReference type="SUPFAM" id="SSF52058">
    <property type="entry name" value="L domain-like"/>
    <property type="match status" value="1"/>
</dbReference>